<feature type="transmembrane region" description="Helical" evidence="1">
    <location>
        <begin position="12"/>
        <end position="29"/>
    </location>
</feature>
<protein>
    <submittedName>
        <fullName evidence="3">Tripartite tricarboxylate transporter TctB family protein</fullName>
    </submittedName>
</protein>
<evidence type="ECO:0000259" key="2">
    <source>
        <dbReference type="Pfam" id="PF07331"/>
    </source>
</evidence>
<keyword evidence="1" id="KW-0472">Membrane</keyword>
<feature type="domain" description="DUF1468" evidence="2">
    <location>
        <begin position="16"/>
        <end position="148"/>
    </location>
</feature>
<reference evidence="3 4" key="1">
    <citation type="submission" date="2024-10" db="EMBL/GenBank/DDBJ databases">
        <title>Paracoccus drimophilus sp. nov., a novel bacterium from corn roots in Hunan.</title>
        <authorList>
            <person name="Li X."/>
        </authorList>
    </citation>
    <scope>NUCLEOTIDE SEQUENCE [LARGE SCALE GENOMIC DNA]</scope>
    <source>
        <strain evidence="3 4">NGMCC 1.201697</strain>
    </source>
</reference>
<name>A0ABW7LKR5_9RHOB</name>
<feature type="transmembrane region" description="Helical" evidence="1">
    <location>
        <begin position="82"/>
        <end position="109"/>
    </location>
</feature>
<evidence type="ECO:0000256" key="1">
    <source>
        <dbReference type="SAM" id="Phobius"/>
    </source>
</evidence>
<dbReference type="InterPro" id="IPR009936">
    <property type="entry name" value="DUF1468"/>
</dbReference>
<accession>A0ABW7LKR5</accession>
<keyword evidence="4" id="KW-1185">Reference proteome</keyword>
<dbReference type="Pfam" id="PF07331">
    <property type="entry name" value="TctB"/>
    <property type="match status" value="1"/>
</dbReference>
<comment type="caution">
    <text evidence="3">The sequence shown here is derived from an EMBL/GenBank/DDBJ whole genome shotgun (WGS) entry which is preliminary data.</text>
</comment>
<keyword evidence="1" id="KW-1133">Transmembrane helix</keyword>
<evidence type="ECO:0000313" key="3">
    <source>
        <dbReference type="EMBL" id="MFH5774389.1"/>
    </source>
</evidence>
<dbReference type="Proteomes" id="UP001609376">
    <property type="component" value="Unassembled WGS sequence"/>
</dbReference>
<sequence>MSTLPANRLHKPTLTIGIALFVIALITCYDANNMQIRANYGMGADAASYFVAAFLAVLGGGHVLAAFSWASEPGKSDWKAVGWVSLGLISLIGALWFQIGFIAGSTLLFAFTARAFGRRALVADLILGFVLATGIFLLFNKLLTLALPMGPFERLF</sequence>
<keyword evidence="1" id="KW-0812">Transmembrane</keyword>
<dbReference type="EMBL" id="JBIMPR010000006">
    <property type="protein sequence ID" value="MFH5774389.1"/>
    <property type="molecule type" value="Genomic_DNA"/>
</dbReference>
<proteinExistence type="predicted"/>
<dbReference type="RefSeq" id="WP_395133400.1">
    <property type="nucleotide sequence ID" value="NZ_JBIMPR010000006.1"/>
</dbReference>
<feature type="transmembrane region" description="Helical" evidence="1">
    <location>
        <begin position="121"/>
        <end position="139"/>
    </location>
</feature>
<feature type="transmembrane region" description="Helical" evidence="1">
    <location>
        <begin position="49"/>
        <end position="70"/>
    </location>
</feature>
<evidence type="ECO:0000313" key="4">
    <source>
        <dbReference type="Proteomes" id="UP001609376"/>
    </source>
</evidence>
<organism evidence="3 4">
    <name type="scientific">Paracoccus broussonetiae subsp. drimophilus</name>
    <dbReference type="NCBI Taxonomy" id="3373869"/>
    <lineage>
        <taxon>Bacteria</taxon>
        <taxon>Pseudomonadati</taxon>
        <taxon>Pseudomonadota</taxon>
        <taxon>Alphaproteobacteria</taxon>
        <taxon>Rhodobacterales</taxon>
        <taxon>Paracoccaceae</taxon>
        <taxon>Paracoccus</taxon>
        <taxon>Paracoccus broussonetiae</taxon>
    </lineage>
</organism>
<gene>
    <name evidence="3" type="ORF">ACHFJ0_09045</name>
</gene>